<feature type="transmembrane region" description="Helical" evidence="1">
    <location>
        <begin position="110"/>
        <end position="130"/>
    </location>
</feature>
<keyword evidence="1" id="KW-0472">Membrane</keyword>
<organism evidence="2 3">
    <name type="scientific">Christiangramia oceanisediminis</name>
    <dbReference type="NCBI Taxonomy" id="2920386"/>
    <lineage>
        <taxon>Bacteria</taxon>
        <taxon>Pseudomonadati</taxon>
        <taxon>Bacteroidota</taxon>
        <taxon>Flavobacteriia</taxon>
        <taxon>Flavobacteriales</taxon>
        <taxon>Flavobacteriaceae</taxon>
        <taxon>Christiangramia</taxon>
    </lineage>
</organism>
<evidence type="ECO:0000256" key="1">
    <source>
        <dbReference type="SAM" id="Phobius"/>
    </source>
</evidence>
<sequence>MLLKEKRFRFYSTSFLASLFGVIFIILTISINRGFDFTDEGGFLLSYKNVETYRGGIYNYHIIINKLTEWLKPGLIAYRWFSIVITLVSSLILTMGLYRWLNNFYRKDRLFLKFLFLFFYTSIGNFLFYFPGILTIYNNTLTNFFLQASTGIVLILFARDGRRSLDLKNITLLFSLGLFSIFSFFVKFPTGVIQIGLYPLIIFFYFYQRSLIEKLNLIFIFFLGVFTGALAYFSIFQAASEWYINFFREYNILSDHSSTILLKGYLFEFYAFIIFVIKYFSWLVLIPLLIVFQNKFNGKINSVKLRVLRIFILFSFFSVLIGELFYFGFHRSMFTNQNWVNTYFYLMVIILQIILLGTLVLRKNGNIRQLLSDHFKKILVISLLIVSPFIGALGTANPIFANSLIHSASWFAVYLILSVHLTAIINKQLIFLIFILLPALITTSQIVDGNLFSPYYSVFNQNKSDFFRQTEKVENIPQLDQIYVDEKTKTFLTQLKEILDKNNFKDGDPIIGFHVPGVVFLLNGISPAVPYYYNKERDAMAFRTLYSQDQLPIILLPGNKSINDKLLTAMQNKGISFPGEYNEVGEVYFPNEDSNLKVYFPKNY</sequence>
<feature type="transmembrane region" description="Helical" evidence="1">
    <location>
        <begin position="342"/>
        <end position="362"/>
    </location>
</feature>
<feature type="transmembrane region" description="Helical" evidence="1">
    <location>
        <begin position="136"/>
        <end position="158"/>
    </location>
</feature>
<feature type="transmembrane region" description="Helical" evidence="1">
    <location>
        <begin position="429"/>
        <end position="447"/>
    </location>
</feature>
<feature type="transmembrane region" description="Helical" evidence="1">
    <location>
        <begin position="374"/>
        <end position="393"/>
    </location>
</feature>
<dbReference type="RefSeq" id="WP_241551692.1">
    <property type="nucleotide sequence ID" value="NZ_JANCNS010000002.1"/>
</dbReference>
<proteinExistence type="predicted"/>
<protein>
    <submittedName>
        <fullName evidence="2">Uncharacterized protein</fullName>
    </submittedName>
</protein>
<feature type="transmembrane region" description="Helical" evidence="1">
    <location>
        <begin position="77"/>
        <end position="98"/>
    </location>
</feature>
<evidence type="ECO:0000313" key="3">
    <source>
        <dbReference type="Proteomes" id="UP001155280"/>
    </source>
</evidence>
<feature type="transmembrane region" description="Helical" evidence="1">
    <location>
        <begin position="170"/>
        <end position="186"/>
    </location>
</feature>
<feature type="transmembrane region" description="Helical" evidence="1">
    <location>
        <begin position="12"/>
        <end position="31"/>
    </location>
</feature>
<comment type="caution">
    <text evidence="2">The sequence shown here is derived from an EMBL/GenBank/DDBJ whole genome shotgun (WGS) entry which is preliminary data.</text>
</comment>
<dbReference type="Proteomes" id="UP001155280">
    <property type="component" value="Unassembled WGS sequence"/>
</dbReference>
<accession>A0A9X2I279</accession>
<name>A0A9X2I279_9FLAO</name>
<feature type="transmembrane region" description="Helical" evidence="1">
    <location>
        <begin position="269"/>
        <end position="290"/>
    </location>
</feature>
<reference evidence="2" key="1">
    <citation type="submission" date="2022-07" db="EMBL/GenBank/DDBJ databases">
        <title>Gramela sediminis sp. nov., isolated from deep-sea sediment of the Indian Ocean.</title>
        <authorList>
            <person name="Shi H."/>
        </authorList>
    </citation>
    <scope>NUCLEOTIDE SEQUENCE</scope>
    <source>
        <strain evidence="2">GC03-9</strain>
    </source>
</reference>
<keyword evidence="1" id="KW-1133">Transmembrane helix</keyword>
<dbReference type="EMBL" id="JANCNS010000002">
    <property type="protein sequence ID" value="MCP9199879.1"/>
    <property type="molecule type" value="Genomic_DNA"/>
</dbReference>
<evidence type="ECO:0000313" key="2">
    <source>
        <dbReference type="EMBL" id="MCP9199879.1"/>
    </source>
</evidence>
<feature type="transmembrane region" description="Helical" evidence="1">
    <location>
        <begin position="192"/>
        <end position="208"/>
    </location>
</feature>
<feature type="transmembrane region" description="Helical" evidence="1">
    <location>
        <begin position="510"/>
        <end position="533"/>
    </location>
</feature>
<feature type="transmembrane region" description="Helical" evidence="1">
    <location>
        <begin position="215"/>
        <end position="235"/>
    </location>
</feature>
<feature type="transmembrane region" description="Helical" evidence="1">
    <location>
        <begin position="399"/>
        <end position="417"/>
    </location>
</feature>
<keyword evidence="1" id="KW-0812">Transmembrane</keyword>
<gene>
    <name evidence="2" type="ORF">MKO06_08180</name>
</gene>
<dbReference type="AlphaFoldDB" id="A0A9X2I279"/>
<feature type="transmembrane region" description="Helical" evidence="1">
    <location>
        <begin position="310"/>
        <end position="330"/>
    </location>
</feature>
<keyword evidence="3" id="KW-1185">Reference proteome</keyword>